<evidence type="ECO:0000313" key="2">
    <source>
        <dbReference type="Proteomes" id="UP000050783"/>
    </source>
</evidence>
<dbReference type="Proteomes" id="UP000050783">
    <property type="component" value="Unassembled WGS sequence"/>
</dbReference>
<proteinExistence type="predicted"/>
<protein>
    <submittedName>
        <fullName evidence="1">Uncharacterized protein</fullName>
    </submittedName>
</protein>
<evidence type="ECO:0000313" key="1">
    <source>
        <dbReference type="EMBL" id="CUH47905.1"/>
    </source>
</evidence>
<name>A0A0P1EEH7_9RHOB</name>
<accession>A0A0P1EEH7</accession>
<dbReference type="AlphaFoldDB" id="A0A0P1EEH7"/>
<gene>
    <name evidence="1" type="ORF">RUA4292_02081</name>
</gene>
<sequence length="128" mass="14785">MHQRGYKIVDVGESFHRFCNLQLRFFSDFQLYSENGQLAVDRVLRYESLQSDFNTLMAERMAERGTTDVSLGDRRWNSGIRKEYDIGVFYGKNFDNANVDIVANVFAAEISEFGYEFPTKESVRPSSA</sequence>
<reference evidence="1 2" key="1">
    <citation type="submission" date="2015-09" db="EMBL/GenBank/DDBJ databases">
        <authorList>
            <consortium name="Swine Surveillance"/>
        </authorList>
    </citation>
    <scope>NUCLEOTIDE SEQUENCE [LARGE SCALE GENOMIC DNA]</scope>
    <source>
        <strain evidence="1 2">CECT 4292</strain>
    </source>
</reference>
<organism evidence="1 2">
    <name type="scientific">Ruegeria atlantica</name>
    <dbReference type="NCBI Taxonomy" id="81569"/>
    <lineage>
        <taxon>Bacteria</taxon>
        <taxon>Pseudomonadati</taxon>
        <taxon>Pseudomonadota</taxon>
        <taxon>Alphaproteobacteria</taxon>
        <taxon>Rhodobacterales</taxon>
        <taxon>Roseobacteraceae</taxon>
        <taxon>Ruegeria</taxon>
    </lineage>
</organism>
<dbReference type="EMBL" id="CYPU01000039">
    <property type="protein sequence ID" value="CUH47905.1"/>
    <property type="molecule type" value="Genomic_DNA"/>
</dbReference>